<reference evidence="4 5" key="2">
    <citation type="submission" date="2018-03" db="EMBL/GenBank/DDBJ databases">
        <title>The ancient ancestry and fast evolution of plastids.</title>
        <authorList>
            <person name="Moore K.R."/>
            <person name="Magnabosco C."/>
            <person name="Momper L."/>
            <person name="Gold D.A."/>
            <person name="Bosak T."/>
            <person name="Fournier G.P."/>
        </authorList>
    </citation>
    <scope>NUCLEOTIDE SEQUENCE [LARGE SCALE GENOMIC DNA]</scope>
    <source>
        <strain evidence="4 5">ULC007</strain>
    </source>
</reference>
<keyword evidence="4" id="KW-0723">Serine/threonine-protein kinase</keyword>
<feature type="domain" description="Protein kinase" evidence="3">
    <location>
        <begin position="10"/>
        <end position="259"/>
    </location>
</feature>
<dbReference type="Proteomes" id="UP000238634">
    <property type="component" value="Unassembled WGS sequence"/>
</dbReference>
<sequence>MAGQILGDHYEIERELGRQSGRWTLLARDLSTQEQVVIKLLCPEEDVRSDDLKLFEREVETLRALSHPCVPQYIDYFEHQLPTGKALALVQTYVPGKSLDECMKIGRTFTEAEAKQIAKSLLYILIYLHGRQQPIVHRDITPSNIVLAQRRTHLINFGSVKMLLSCDRSAFTLIETHDYMPPEQFAGRALTVSDLYSLGATLIAIITGKSPSQLPRKGTKLDFQQVVDLSPAFADWLSWMTETSLDRRLQSAKQSLQVLESGQIQRA</sequence>
<proteinExistence type="predicted"/>
<dbReference type="OrthoDB" id="502205at2"/>
<dbReference type="AlphaFoldDB" id="A0A2T1D762"/>
<dbReference type="RefSeq" id="WP_073073743.1">
    <property type="nucleotide sequence ID" value="NZ_MPPI01000025.1"/>
</dbReference>
<keyword evidence="4" id="KW-0808">Transferase</keyword>
<evidence type="ECO:0000259" key="3">
    <source>
        <dbReference type="PROSITE" id="PS50011"/>
    </source>
</evidence>
<evidence type="ECO:0000256" key="2">
    <source>
        <dbReference type="ARBA" id="ARBA00022840"/>
    </source>
</evidence>
<dbReference type="GO" id="GO:0004674">
    <property type="term" value="F:protein serine/threonine kinase activity"/>
    <property type="evidence" value="ECO:0007669"/>
    <property type="project" value="UniProtKB-KW"/>
</dbReference>
<reference evidence="4 5" key="1">
    <citation type="submission" date="2018-02" db="EMBL/GenBank/DDBJ databases">
        <authorList>
            <person name="Cohen D.B."/>
            <person name="Kent A.D."/>
        </authorList>
    </citation>
    <scope>NUCLEOTIDE SEQUENCE [LARGE SCALE GENOMIC DNA]</scope>
    <source>
        <strain evidence="4 5">ULC007</strain>
    </source>
</reference>
<dbReference type="PROSITE" id="PS50011">
    <property type="entry name" value="PROTEIN_KINASE_DOM"/>
    <property type="match status" value="1"/>
</dbReference>
<dbReference type="Pfam" id="PF00069">
    <property type="entry name" value="Pkinase"/>
    <property type="match status" value="1"/>
</dbReference>
<dbReference type="Gene3D" id="1.10.510.10">
    <property type="entry name" value="Transferase(Phosphotransferase) domain 1"/>
    <property type="match status" value="1"/>
</dbReference>
<evidence type="ECO:0000313" key="4">
    <source>
        <dbReference type="EMBL" id="PSB16328.1"/>
    </source>
</evidence>
<accession>A0A2T1D762</accession>
<gene>
    <name evidence="4" type="ORF">C7B65_22150</name>
</gene>
<keyword evidence="1" id="KW-0547">Nucleotide-binding</keyword>
<evidence type="ECO:0000313" key="5">
    <source>
        <dbReference type="Proteomes" id="UP000238634"/>
    </source>
</evidence>
<protein>
    <submittedName>
        <fullName evidence="4">Serine/threonine protein kinase</fullName>
    </submittedName>
</protein>
<keyword evidence="4" id="KW-0418">Kinase</keyword>
<comment type="caution">
    <text evidence="4">The sequence shown here is derived from an EMBL/GenBank/DDBJ whole genome shotgun (WGS) entry which is preliminary data.</text>
</comment>
<dbReference type="InterPro" id="IPR000719">
    <property type="entry name" value="Prot_kinase_dom"/>
</dbReference>
<name>A0A2T1D762_9CYAN</name>
<dbReference type="PANTHER" id="PTHR24363:SF7">
    <property type="entry name" value="SERINE_THREONINE-PROTEIN KINASE-LIKE PROTEIN E"/>
    <property type="match status" value="1"/>
</dbReference>
<organism evidence="4 5">
    <name type="scientific">Phormidesmis priestleyi ULC007</name>
    <dbReference type="NCBI Taxonomy" id="1920490"/>
    <lineage>
        <taxon>Bacteria</taxon>
        <taxon>Bacillati</taxon>
        <taxon>Cyanobacteriota</taxon>
        <taxon>Cyanophyceae</taxon>
        <taxon>Leptolyngbyales</taxon>
        <taxon>Leptolyngbyaceae</taxon>
        <taxon>Phormidesmis</taxon>
    </lineage>
</organism>
<dbReference type="InterPro" id="IPR011009">
    <property type="entry name" value="Kinase-like_dom_sf"/>
</dbReference>
<dbReference type="PROSITE" id="PS00109">
    <property type="entry name" value="PROTEIN_KINASE_TYR"/>
    <property type="match status" value="1"/>
</dbReference>
<evidence type="ECO:0000256" key="1">
    <source>
        <dbReference type="ARBA" id="ARBA00022741"/>
    </source>
</evidence>
<dbReference type="PANTHER" id="PTHR24363">
    <property type="entry name" value="SERINE/THREONINE PROTEIN KINASE"/>
    <property type="match status" value="1"/>
</dbReference>
<dbReference type="STRING" id="1920490.GCA_001895925_01176"/>
<dbReference type="CDD" id="cd14014">
    <property type="entry name" value="STKc_PknB_like"/>
    <property type="match status" value="1"/>
</dbReference>
<dbReference type="GO" id="GO:0005524">
    <property type="term" value="F:ATP binding"/>
    <property type="evidence" value="ECO:0007669"/>
    <property type="project" value="UniProtKB-KW"/>
</dbReference>
<dbReference type="InterPro" id="IPR008266">
    <property type="entry name" value="Tyr_kinase_AS"/>
</dbReference>
<keyword evidence="5" id="KW-1185">Reference proteome</keyword>
<dbReference type="EMBL" id="PVWG01000044">
    <property type="protein sequence ID" value="PSB16328.1"/>
    <property type="molecule type" value="Genomic_DNA"/>
</dbReference>
<dbReference type="SUPFAM" id="SSF56112">
    <property type="entry name" value="Protein kinase-like (PK-like)"/>
    <property type="match status" value="1"/>
</dbReference>
<keyword evidence="2" id="KW-0067">ATP-binding</keyword>